<keyword evidence="18" id="KW-1185">Reference proteome</keyword>
<feature type="domain" description="TonB-dependent receptor-like beta-barrel" evidence="15">
    <location>
        <begin position="267"/>
        <end position="699"/>
    </location>
</feature>
<evidence type="ECO:0000259" key="15">
    <source>
        <dbReference type="Pfam" id="PF00593"/>
    </source>
</evidence>
<keyword evidence="4 11" id="KW-1134">Transmembrane beta strand</keyword>
<evidence type="ECO:0000256" key="3">
    <source>
        <dbReference type="ARBA" id="ARBA00022448"/>
    </source>
</evidence>
<keyword evidence="6 14" id="KW-0732">Signal</keyword>
<dbReference type="InterPro" id="IPR000531">
    <property type="entry name" value="Beta-barrel_TonB"/>
</dbReference>
<evidence type="ECO:0000256" key="6">
    <source>
        <dbReference type="ARBA" id="ARBA00022729"/>
    </source>
</evidence>
<evidence type="ECO:0000256" key="2">
    <source>
        <dbReference type="ARBA" id="ARBA00009810"/>
    </source>
</evidence>
<sequence>MKLSTTAAAWALAAATPLAAPSLAADGQASDAAPAPSTSAQRVEIQGAAPADARQLELTSRIVVPREALLKFGDRSLRDALRRVPGVTVDGELRLRGLGQGYTQILIDGDPAPAGFSIDSLDPEMIERVEILRAPSAEYAMRGIAGTIHIVLRKRVSVTQRSLKLGLEQASGRASPSASLQWQQQAGALQAQLSASASLAQPVETATITDLTLDPAQQVTGMRRTAMHYRQRNTTLNLTPRLSWKDERQTLSLQALLQHQDAPAHWTMREDTLQGAPSDYPASDWRNRRYVARTLRADLAWTRQLGEAAQLDAKLGLHHNRRDTDFDFQGFATRADADAGHPALDRAVHSNAVDDAAPFKGSFSLDLGDTHRLALGWDGALLRRSEQRQQRDRDAADALVYSLDQAYTATVRQLALFAQDEWRLRPGLALYLGLRWEGLDTEVTGLSFSPVRQRSSVPSPVAQLVWKLPDRPKEQLRLALARTYKAPAPASLVPRRYTVNNGNSPSNPDQQGNPALRPELAWGLDAAYEASFGAQGFWSVGAHLRRIDAVVMRQLFQDGASWVSTLMNSGAAWAWGAELEWKAPLRQLRPEAPALNLSASLAWNASRVDRLPGPHNVLAAQQPLSAHLGADWTVNPRWTLGASLAWRAGTQATLMAGPGDTGVAGGLWDTRDSASGTLDAYALCRIDPRTQLRLGAANLLRPTRHERTRYLPASDAPPGAIGSTRLYDTDGFARLRLQLERQL</sequence>
<evidence type="ECO:0000256" key="11">
    <source>
        <dbReference type="PROSITE-ProRule" id="PRU01360"/>
    </source>
</evidence>
<evidence type="ECO:0000256" key="5">
    <source>
        <dbReference type="ARBA" id="ARBA00022692"/>
    </source>
</evidence>
<keyword evidence="3 11" id="KW-0813">Transport</keyword>
<evidence type="ECO:0000256" key="12">
    <source>
        <dbReference type="RuleBase" id="RU003357"/>
    </source>
</evidence>
<evidence type="ECO:0000256" key="14">
    <source>
        <dbReference type="SAM" id="SignalP"/>
    </source>
</evidence>
<evidence type="ECO:0000256" key="13">
    <source>
        <dbReference type="SAM" id="MobiDB-lite"/>
    </source>
</evidence>
<dbReference type="InterPro" id="IPR036942">
    <property type="entry name" value="Beta-barrel_TonB_sf"/>
</dbReference>
<keyword evidence="8 11" id="KW-0472">Membrane</keyword>
<gene>
    <name evidence="17" type="ORF">AACH10_14105</name>
</gene>
<proteinExistence type="inferred from homology"/>
<dbReference type="EMBL" id="JBBUTH010000007">
    <property type="protein sequence ID" value="MEK8051381.1"/>
    <property type="molecule type" value="Genomic_DNA"/>
</dbReference>
<comment type="similarity">
    <text evidence="2 11 12">Belongs to the TonB-dependent receptor family.</text>
</comment>
<evidence type="ECO:0000256" key="7">
    <source>
        <dbReference type="ARBA" id="ARBA00023077"/>
    </source>
</evidence>
<protein>
    <submittedName>
        <fullName evidence="17">TonB-dependent receptor</fullName>
    </submittedName>
</protein>
<evidence type="ECO:0000259" key="16">
    <source>
        <dbReference type="Pfam" id="PF07715"/>
    </source>
</evidence>
<dbReference type="InterPro" id="IPR039426">
    <property type="entry name" value="TonB-dep_rcpt-like"/>
</dbReference>
<keyword evidence="10 11" id="KW-0998">Cell outer membrane</keyword>
<evidence type="ECO:0000256" key="1">
    <source>
        <dbReference type="ARBA" id="ARBA00004571"/>
    </source>
</evidence>
<dbReference type="InterPro" id="IPR037066">
    <property type="entry name" value="Plug_dom_sf"/>
</dbReference>
<dbReference type="RefSeq" id="WP_341411065.1">
    <property type="nucleotide sequence ID" value="NZ_JBBUTH010000007.1"/>
</dbReference>
<evidence type="ECO:0000256" key="8">
    <source>
        <dbReference type="ARBA" id="ARBA00023136"/>
    </source>
</evidence>
<comment type="caution">
    <text evidence="17">The sequence shown here is derived from an EMBL/GenBank/DDBJ whole genome shotgun (WGS) entry which is preliminary data.</text>
</comment>
<dbReference type="PANTHER" id="PTHR30069">
    <property type="entry name" value="TONB-DEPENDENT OUTER MEMBRANE RECEPTOR"/>
    <property type="match status" value="1"/>
</dbReference>
<feature type="chain" id="PRO_5046238118" evidence="14">
    <location>
        <begin position="25"/>
        <end position="743"/>
    </location>
</feature>
<reference evidence="17 18" key="1">
    <citation type="submission" date="2024-04" db="EMBL/GenBank/DDBJ databases">
        <title>Novel species of the genus Ideonella isolated from streams.</title>
        <authorList>
            <person name="Lu H."/>
        </authorList>
    </citation>
    <scope>NUCLEOTIDE SEQUENCE [LARGE SCALE GENOMIC DNA]</scope>
    <source>
        <strain evidence="17 18">DXS22W</strain>
    </source>
</reference>
<organism evidence="17 18">
    <name type="scientific">Pseudaquabacterium inlustre</name>
    <dbReference type="NCBI Taxonomy" id="2984192"/>
    <lineage>
        <taxon>Bacteria</taxon>
        <taxon>Pseudomonadati</taxon>
        <taxon>Pseudomonadota</taxon>
        <taxon>Betaproteobacteria</taxon>
        <taxon>Burkholderiales</taxon>
        <taxon>Sphaerotilaceae</taxon>
        <taxon>Pseudaquabacterium</taxon>
    </lineage>
</organism>
<evidence type="ECO:0000256" key="9">
    <source>
        <dbReference type="ARBA" id="ARBA00023170"/>
    </source>
</evidence>
<dbReference type="Pfam" id="PF07715">
    <property type="entry name" value="Plug"/>
    <property type="match status" value="1"/>
</dbReference>
<dbReference type="Gene3D" id="2.40.170.20">
    <property type="entry name" value="TonB-dependent receptor, beta-barrel domain"/>
    <property type="match status" value="1"/>
</dbReference>
<name>A0ABU9CI03_9BURK</name>
<dbReference type="PROSITE" id="PS52016">
    <property type="entry name" value="TONB_DEPENDENT_REC_3"/>
    <property type="match status" value="1"/>
</dbReference>
<evidence type="ECO:0000256" key="10">
    <source>
        <dbReference type="ARBA" id="ARBA00023237"/>
    </source>
</evidence>
<feature type="region of interest" description="Disordered" evidence="13">
    <location>
        <begin position="495"/>
        <end position="516"/>
    </location>
</feature>
<evidence type="ECO:0000313" key="17">
    <source>
        <dbReference type="EMBL" id="MEK8051381.1"/>
    </source>
</evidence>
<accession>A0ABU9CI03</accession>
<dbReference type="Proteomes" id="UP001365405">
    <property type="component" value="Unassembled WGS sequence"/>
</dbReference>
<evidence type="ECO:0000256" key="4">
    <source>
        <dbReference type="ARBA" id="ARBA00022452"/>
    </source>
</evidence>
<dbReference type="SUPFAM" id="SSF56935">
    <property type="entry name" value="Porins"/>
    <property type="match status" value="1"/>
</dbReference>
<evidence type="ECO:0000313" key="18">
    <source>
        <dbReference type="Proteomes" id="UP001365405"/>
    </source>
</evidence>
<feature type="domain" description="TonB-dependent receptor plug" evidence="16">
    <location>
        <begin position="59"/>
        <end position="147"/>
    </location>
</feature>
<comment type="subcellular location">
    <subcellularLocation>
        <location evidence="1 11">Cell outer membrane</location>
        <topology evidence="1 11">Multi-pass membrane protein</topology>
    </subcellularLocation>
</comment>
<keyword evidence="7 12" id="KW-0798">TonB box</keyword>
<dbReference type="Gene3D" id="2.170.130.10">
    <property type="entry name" value="TonB-dependent receptor, plug domain"/>
    <property type="match status" value="1"/>
</dbReference>
<keyword evidence="5 11" id="KW-0812">Transmembrane</keyword>
<feature type="signal peptide" evidence="14">
    <location>
        <begin position="1"/>
        <end position="24"/>
    </location>
</feature>
<dbReference type="Pfam" id="PF00593">
    <property type="entry name" value="TonB_dep_Rec_b-barrel"/>
    <property type="match status" value="1"/>
</dbReference>
<feature type="compositionally biased region" description="Polar residues" evidence="13">
    <location>
        <begin position="498"/>
        <end position="513"/>
    </location>
</feature>
<dbReference type="InterPro" id="IPR012910">
    <property type="entry name" value="Plug_dom"/>
</dbReference>
<keyword evidence="9 17" id="KW-0675">Receptor</keyword>
<dbReference type="PANTHER" id="PTHR30069:SF29">
    <property type="entry name" value="HEMOGLOBIN AND HEMOGLOBIN-HAPTOGLOBIN-BINDING PROTEIN 1-RELATED"/>
    <property type="match status" value="1"/>
</dbReference>